<name>A0ABW1G704_9ACTN</name>
<dbReference type="InterPro" id="IPR006016">
    <property type="entry name" value="UspA"/>
</dbReference>
<feature type="domain" description="UspA" evidence="2">
    <location>
        <begin position="8"/>
        <end position="142"/>
    </location>
</feature>
<dbReference type="Pfam" id="PF00582">
    <property type="entry name" value="Usp"/>
    <property type="match status" value="1"/>
</dbReference>
<evidence type="ECO:0000259" key="2">
    <source>
        <dbReference type="Pfam" id="PF00582"/>
    </source>
</evidence>
<proteinExistence type="inferred from homology"/>
<dbReference type="InterPro" id="IPR014729">
    <property type="entry name" value="Rossmann-like_a/b/a_fold"/>
</dbReference>
<dbReference type="InterPro" id="IPR006015">
    <property type="entry name" value="Universal_stress_UspA"/>
</dbReference>
<evidence type="ECO:0000313" key="3">
    <source>
        <dbReference type="EMBL" id="MFC5910486.1"/>
    </source>
</evidence>
<dbReference type="CDD" id="cd00293">
    <property type="entry name" value="USP-like"/>
    <property type="match status" value="1"/>
</dbReference>
<keyword evidence="4" id="KW-1185">Reference proteome</keyword>
<comment type="caution">
    <text evidence="3">The sequence shown here is derived from an EMBL/GenBank/DDBJ whole genome shotgun (WGS) entry which is preliminary data.</text>
</comment>
<accession>A0ABW1G704</accession>
<dbReference type="Gene3D" id="3.40.50.620">
    <property type="entry name" value="HUPs"/>
    <property type="match status" value="1"/>
</dbReference>
<protein>
    <submittedName>
        <fullName evidence="3">Universal stress protein</fullName>
    </submittedName>
</protein>
<comment type="similarity">
    <text evidence="1">Belongs to the universal stress protein A family.</text>
</comment>
<sequence>MTAAGDVHRIVVGVDGSTSSPQALRWALRQARLTGARVEPVAAREMQPVIGWALADPDEGAEDRPPGALADCVARLFEDMCADVEVRRQVGHGQPEDVLLKAAEGAELVVVGARGHGPLAECVLGSAGQRCVHSARYPVVIVNEQTRALVD</sequence>
<gene>
    <name evidence="3" type="ORF">ACFP3V_25125</name>
</gene>
<dbReference type="EMBL" id="JBHSQJ010000122">
    <property type="protein sequence ID" value="MFC5910486.1"/>
    <property type="molecule type" value="Genomic_DNA"/>
</dbReference>
<dbReference type="SUPFAM" id="SSF52402">
    <property type="entry name" value="Adenine nucleotide alpha hydrolases-like"/>
    <property type="match status" value="1"/>
</dbReference>
<evidence type="ECO:0000256" key="1">
    <source>
        <dbReference type="ARBA" id="ARBA00008791"/>
    </source>
</evidence>
<dbReference type="PRINTS" id="PR01438">
    <property type="entry name" value="UNVRSLSTRESS"/>
</dbReference>
<dbReference type="PANTHER" id="PTHR31964:SF113">
    <property type="entry name" value="USPA DOMAIN-CONTAINING PROTEIN"/>
    <property type="match status" value="1"/>
</dbReference>
<dbReference type="PANTHER" id="PTHR31964">
    <property type="entry name" value="ADENINE NUCLEOTIDE ALPHA HYDROLASES-LIKE SUPERFAMILY PROTEIN"/>
    <property type="match status" value="1"/>
</dbReference>
<dbReference type="RefSeq" id="WP_380587746.1">
    <property type="nucleotide sequence ID" value="NZ_JBHSQJ010000122.1"/>
</dbReference>
<organism evidence="3 4">
    <name type="scientific">Streptacidiphilus monticola</name>
    <dbReference type="NCBI Taxonomy" id="2161674"/>
    <lineage>
        <taxon>Bacteria</taxon>
        <taxon>Bacillati</taxon>
        <taxon>Actinomycetota</taxon>
        <taxon>Actinomycetes</taxon>
        <taxon>Kitasatosporales</taxon>
        <taxon>Streptomycetaceae</taxon>
        <taxon>Streptacidiphilus</taxon>
    </lineage>
</organism>
<dbReference type="Proteomes" id="UP001596174">
    <property type="component" value="Unassembled WGS sequence"/>
</dbReference>
<evidence type="ECO:0000313" key="4">
    <source>
        <dbReference type="Proteomes" id="UP001596174"/>
    </source>
</evidence>
<reference evidence="4" key="1">
    <citation type="journal article" date="2019" name="Int. J. Syst. Evol. Microbiol.">
        <title>The Global Catalogue of Microorganisms (GCM) 10K type strain sequencing project: providing services to taxonomists for standard genome sequencing and annotation.</title>
        <authorList>
            <consortium name="The Broad Institute Genomics Platform"/>
            <consortium name="The Broad Institute Genome Sequencing Center for Infectious Disease"/>
            <person name="Wu L."/>
            <person name="Ma J."/>
        </authorList>
    </citation>
    <scope>NUCLEOTIDE SEQUENCE [LARGE SCALE GENOMIC DNA]</scope>
    <source>
        <strain evidence="4">JCM 4816</strain>
    </source>
</reference>